<feature type="compositionally biased region" description="Pro residues" evidence="1">
    <location>
        <begin position="1"/>
        <end position="16"/>
    </location>
</feature>
<gene>
    <name evidence="3" type="ORF">BGW36DRAFT_363458</name>
</gene>
<dbReference type="Pfam" id="PF00397">
    <property type="entry name" value="WW"/>
    <property type="match status" value="1"/>
</dbReference>
<evidence type="ECO:0000259" key="2">
    <source>
        <dbReference type="PROSITE" id="PS50020"/>
    </source>
</evidence>
<dbReference type="InterPro" id="IPR036020">
    <property type="entry name" value="WW_dom_sf"/>
</dbReference>
<proteinExistence type="predicted"/>
<comment type="caution">
    <text evidence="3">The sequence shown here is derived from an EMBL/GenBank/DDBJ whole genome shotgun (WGS) entry which is preliminary data.</text>
</comment>
<keyword evidence="4" id="KW-1185">Reference proteome</keyword>
<sequence length="294" mass="30842">MSFAPPPGPPPPPVPPGWKAQFDDRYKQWYFVNLKTGVSQWTVPEEPGDAPADAPPSYHDSGPANPAVAAAAGDDKSRLASNNPYNHPRGSNIDDDAKLAAQLQAEEDARANRNNGGTSRGENVDYYNSQPSPSPGSPQAHVSGGSQTNAPPADQRQRGLLGKIFGKSNDRPGGQQPGYGYQQNQQQYPPQQGYGYGGPPQPQYGGYPPQGGYYPPNPGYGGGYGYPPQQQPVIIQQQPARSSGGGLGTMGGAALGLGGGLLAGALITDAVEDHDQNEYDQGYDQGYDDGGGDF</sequence>
<accession>A0AAD4KH67</accession>
<evidence type="ECO:0000313" key="4">
    <source>
        <dbReference type="Proteomes" id="UP001201262"/>
    </source>
</evidence>
<reference evidence="3" key="1">
    <citation type="submission" date="2021-12" db="EMBL/GenBank/DDBJ databases">
        <title>Convergent genome expansion in fungi linked to evolution of root-endophyte symbiosis.</title>
        <authorList>
            <consortium name="DOE Joint Genome Institute"/>
            <person name="Ke Y.-H."/>
            <person name="Bonito G."/>
            <person name="Liao H.-L."/>
            <person name="Looney B."/>
            <person name="Rojas-Flechas A."/>
            <person name="Nash J."/>
            <person name="Hameed K."/>
            <person name="Schadt C."/>
            <person name="Martin F."/>
            <person name="Crous P.W."/>
            <person name="Miettinen O."/>
            <person name="Magnuson J.K."/>
            <person name="Labbe J."/>
            <person name="Jacobson D."/>
            <person name="Doktycz M.J."/>
            <person name="Veneault-Fourrey C."/>
            <person name="Kuo A."/>
            <person name="Mondo S."/>
            <person name="Calhoun S."/>
            <person name="Riley R."/>
            <person name="Ohm R."/>
            <person name="LaButti K."/>
            <person name="Andreopoulos B."/>
            <person name="Pangilinan J."/>
            <person name="Nolan M."/>
            <person name="Tritt A."/>
            <person name="Clum A."/>
            <person name="Lipzen A."/>
            <person name="Daum C."/>
            <person name="Barry K."/>
            <person name="Grigoriev I.V."/>
            <person name="Vilgalys R."/>
        </authorList>
    </citation>
    <scope>NUCLEOTIDE SEQUENCE</scope>
    <source>
        <strain evidence="3">PMI_201</strain>
    </source>
</reference>
<dbReference type="AlphaFoldDB" id="A0AAD4KH67"/>
<dbReference type="SUPFAM" id="SSF51045">
    <property type="entry name" value="WW domain"/>
    <property type="match status" value="1"/>
</dbReference>
<dbReference type="GeneID" id="70244753"/>
<feature type="region of interest" description="Disordered" evidence="1">
    <location>
        <begin position="273"/>
        <end position="294"/>
    </location>
</feature>
<evidence type="ECO:0000256" key="1">
    <source>
        <dbReference type="SAM" id="MobiDB-lite"/>
    </source>
</evidence>
<evidence type="ECO:0000313" key="3">
    <source>
        <dbReference type="EMBL" id="KAH8691112.1"/>
    </source>
</evidence>
<feature type="compositionally biased region" description="Low complexity" evidence="1">
    <location>
        <begin position="63"/>
        <end position="72"/>
    </location>
</feature>
<feature type="region of interest" description="Disordered" evidence="1">
    <location>
        <begin position="1"/>
        <end position="20"/>
    </location>
</feature>
<protein>
    <recommendedName>
        <fullName evidence="2">WW domain-containing protein</fullName>
    </recommendedName>
</protein>
<dbReference type="PROSITE" id="PS50020">
    <property type="entry name" value="WW_DOMAIN_2"/>
    <property type="match status" value="1"/>
</dbReference>
<feature type="region of interest" description="Disordered" evidence="1">
    <location>
        <begin position="41"/>
        <end position="230"/>
    </location>
</feature>
<name>A0AAD4KH67_9EURO</name>
<feature type="domain" description="WW" evidence="2">
    <location>
        <begin position="12"/>
        <end position="46"/>
    </location>
</feature>
<organism evidence="3 4">
    <name type="scientific">Talaromyces proteolyticus</name>
    <dbReference type="NCBI Taxonomy" id="1131652"/>
    <lineage>
        <taxon>Eukaryota</taxon>
        <taxon>Fungi</taxon>
        <taxon>Dikarya</taxon>
        <taxon>Ascomycota</taxon>
        <taxon>Pezizomycotina</taxon>
        <taxon>Eurotiomycetes</taxon>
        <taxon>Eurotiomycetidae</taxon>
        <taxon>Eurotiales</taxon>
        <taxon>Trichocomaceae</taxon>
        <taxon>Talaromyces</taxon>
        <taxon>Talaromyces sect. Bacilispori</taxon>
    </lineage>
</organism>
<dbReference type="InterPro" id="IPR001202">
    <property type="entry name" value="WW_dom"/>
</dbReference>
<dbReference type="Gene3D" id="2.20.70.10">
    <property type="match status" value="1"/>
</dbReference>
<feature type="compositionally biased region" description="Polar residues" evidence="1">
    <location>
        <begin position="112"/>
        <end position="121"/>
    </location>
</feature>
<dbReference type="RefSeq" id="XP_046067204.1">
    <property type="nucleotide sequence ID" value="XM_046214466.1"/>
</dbReference>
<feature type="compositionally biased region" description="Low complexity" evidence="1">
    <location>
        <begin position="172"/>
        <end position="193"/>
    </location>
</feature>
<dbReference type="SMART" id="SM00456">
    <property type="entry name" value="WW"/>
    <property type="match status" value="1"/>
</dbReference>
<dbReference type="PROSITE" id="PS01159">
    <property type="entry name" value="WW_DOMAIN_1"/>
    <property type="match status" value="1"/>
</dbReference>
<dbReference type="EMBL" id="JAJTJA010000012">
    <property type="protein sequence ID" value="KAH8691112.1"/>
    <property type="molecule type" value="Genomic_DNA"/>
</dbReference>
<dbReference type="Proteomes" id="UP001201262">
    <property type="component" value="Unassembled WGS sequence"/>
</dbReference>
<feature type="compositionally biased region" description="Low complexity" evidence="1">
    <location>
        <begin position="203"/>
        <end position="214"/>
    </location>
</feature>